<dbReference type="GO" id="GO:0015018">
    <property type="term" value="F:galactosylgalactosylxylosylprotein 3-beta-glucuronosyltransferase activity"/>
    <property type="evidence" value="ECO:0007669"/>
    <property type="project" value="InterPro"/>
</dbReference>
<dbReference type="GO" id="GO:0071555">
    <property type="term" value="P:cell wall organization"/>
    <property type="evidence" value="ECO:0007669"/>
    <property type="project" value="UniProtKB-KW"/>
</dbReference>
<dbReference type="GO" id="GO:0009834">
    <property type="term" value="P:plant-type secondary cell wall biogenesis"/>
    <property type="evidence" value="ECO:0007669"/>
    <property type="project" value="TreeGrafter"/>
</dbReference>
<keyword evidence="14" id="KW-1185">Reference proteome</keyword>
<dbReference type="EMBL" id="JACEFO010002119">
    <property type="protein sequence ID" value="KAF8680717.1"/>
    <property type="molecule type" value="Genomic_DNA"/>
</dbReference>
<protein>
    <recommendedName>
        <fullName evidence="12">Glycosyltransferases</fullName>
        <ecNumber evidence="12">2.4.-.-</ecNumber>
    </recommendedName>
</protein>
<comment type="caution">
    <text evidence="13">The sequence shown here is derived from an EMBL/GenBank/DDBJ whole genome shotgun (WGS) entry which is preliminary data.</text>
</comment>
<proteinExistence type="inferred from homology"/>
<evidence type="ECO:0000256" key="7">
    <source>
        <dbReference type="ARBA" id="ARBA00022989"/>
    </source>
</evidence>
<keyword evidence="7" id="KW-1133">Transmembrane helix</keyword>
<evidence type="ECO:0000256" key="6">
    <source>
        <dbReference type="ARBA" id="ARBA00022968"/>
    </source>
</evidence>
<evidence type="ECO:0000256" key="3">
    <source>
        <dbReference type="ARBA" id="ARBA00022676"/>
    </source>
</evidence>
<name>A0A835AXE5_9POAL</name>
<evidence type="ECO:0000313" key="13">
    <source>
        <dbReference type="EMBL" id="KAF8680717.1"/>
    </source>
</evidence>
<dbReference type="GO" id="GO:0010417">
    <property type="term" value="P:glucuronoxylan biosynthetic process"/>
    <property type="evidence" value="ECO:0007669"/>
    <property type="project" value="TreeGrafter"/>
</dbReference>
<evidence type="ECO:0000256" key="4">
    <source>
        <dbReference type="ARBA" id="ARBA00022679"/>
    </source>
</evidence>
<gene>
    <name evidence="13" type="ORF">HU200_045558</name>
</gene>
<evidence type="ECO:0000256" key="9">
    <source>
        <dbReference type="ARBA" id="ARBA00023136"/>
    </source>
</evidence>
<dbReference type="Proteomes" id="UP000636709">
    <property type="component" value="Unassembled WGS sequence"/>
</dbReference>
<evidence type="ECO:0000256" key="1">
    <source>
        <dbReference type="ARBA" id="ARBA00004323"/>
    </source>
</evidence>
<dbReference type="GO" id="GO:0042285">
    <property type="term" value="F:xylosyltransferase activity"/>
    <property type="evidence" value="ECO:0007669"/>
    <property type="project" value="TreeGrafter"/>
</dbReference>
<evidence type="ECO:0000256" key="8">
    <source>
        <dbReference type="ARBA" id="ARBA00023034"/>
    </source>
</evidence>
<keyword evidence="8 12" id="KW-0333">Golgi apparatus</keyword>
<dbReference type="EC" id="2.4.-.-" evidence="12"/>
<dbReference type="Pfam" id="PF03360">
    <property type="entry name" value="Glyco_transf_43"/>
    <property type="match status" value="1"/>
</dbReference>
<keyword evidence="11 12" id="KW-0961">Cell wall biogenesis/degradation</keyword>
<dbReference type="GO" id="GO:0000139">
    <property type="term" value="C:Golgi membrane"/>
    <property type="evidence" value="ECO:0007669"/>
    <property type="project" value="UniProtKB-SubCell"/>
</dbReference>
<keyword evidence="9" id="KW-0472">Membrane</keyword>
<reference evidence="13" key="1">
    <citation type="submission" date="2020-07" db="EMBL/GenBank/DDBJ databases">
        <title>Genome sequence and genetic diversity analysis of an under-domesticated orphan crop, white fonio (Digitaria exilis).</title>
        <authorList>
            <person name="Bennetzen J.L."/>
            <person name="Chen S."/>
            <person name="Ma X."/>
            <person name="Wang X."/>
            <person name="Yssel A.E.J."/>
            <person name="Chaluvadi S.R."/>
            <person name="Johnson M."/>
            <person name="Gangashetty P."/>
            <person name="Hamidou F."/>
            <person name="Sanogo M.D."/>
            <person name="Zwaenepoel A."/>
            <person name="Wallace J."/>
            <person name="Van De Peer Y."/>
            <person name="Van Deynze A."/>
        </authorList>
    </citation>
    <scope>NUCLEOTIDE SEQUENCE</scope>
    <source>
        <tissue evidence="13">Leaves</tissue>
    </source>
</reference>
<organism evidence="13 14">
    <name type="scientific">Digitaria exilis</name>
    <dbReference type="NCBI Taxonomy" id="1010633"/>
    <lineage>
        <taxon>Eukaryota</taxon>
        <taxon>Viridiplantae</taxon>
        <taxon>Streptophyta</taxon>
        <taxon>Embryophyta</taxon>
        <taxon>Tracheophyta</taxon>
        <taxon>Spermatophyta</taxon>
        <taxon>Magnoliopsida</taxon>
        <taxon>Liliopsida</taxon>
        <taxon>Poales</taxon>
        <taxon>Poaceae</taxon>
        <taxon>PACMAD clade</taxon>
        <taxon>Panicoideae</taxon>
        <taxon>Panicodae</taxon>
        <taxon>Paniceae</taxon>
        <taxon>Anthephorinae</taxon>
        <taxon>Digitaria</taxon>
    </lineage>
</organism>
<comment type="similarity">
    <text evidence="2 12">Belongs to the glycosyltransferase 43 family.</text>
</comment>
<dbReference type="PANTHER" id="PTHR10896">
    <property type="entry name" value="GALACTOSYLGALACTOSYLXYLOSYLPROTEIN 3-BETA-GLUCURONOSYLTRANSFERASE BETA-1,3-GLUCURONYLTRANSFERASE"/>
    <property type="match status" value="1"/>
</dbReference>
<keyword evidence="10" id="KW-0325">Glycoprotein</keyword>
<dbReference type="OrthoDB" id="675023at2759"/>
<sequence>MASPKHHKAPGSSRKANRAPLVLRRTMLHSCLCFLLGLVTGLAPTDWVSRAAADANAEVLRTAALLASSLQQQRDARVTTRRETKQQQHHHHLLVVVTTTAPSERERRSAGLTRTAHALRLVSPPVLWLVVEAAGEAPPTATLLRRTGVPYRHLTYADNFTSSSSKEERHHQRNVALAHVESHRLRGVVLFAGLADVYDLRLLHNLRRNIRSGPSEIMNECRTTVGAWPMATVSEQHRTVALEGPVCCNTTTTTTTGGWFTASSAAGFSAVVGPTPPLHKEDSVHGFAFASDLLWDPARWDRFPTSEPDQSQDSVKFLQRLVVEDYNKTTPVILACSHVMAWRVDATLLLL</sequence>
<accession>A0A835AXE5</accession>
<dbReference type="InterPro" id="IPR029044">
    <property type="entry name" value="Nucleotide-diphossugar_trans"/>
</dbReference>
<keyword evidence="6 12" id="KW-0735">Signal-anchor</keyword>
<dbReference type="SUPFAM" id="SSF53448">
    <property type="entry name" value="Nucleotide-diphospho-sugar transferases"/>
    <property type="match status" value="1"/>
</dbReference>
<dbReference type="InterPro" id="IPR005027">
    <property type="entry name" value="Glyco_trans_43"/>
</dbReference>
<comment type="subcellular location">
    <subcellularLocation>
        <location evidence="1 12">Golgi apparatus membrane</location>
        <topology evidence="1 12">Single-pass type II membrane protein</topology>
    </subcellularLocation>
</comment>
<keyword evidence="4 12" id="KW-0808">Transferase</keyword>
<comment type="function">
    <text evidence="12">Involved in the synthesis of glucuronoxylan hemicellulose in secondary cell walls.</text>
</comment>
<evidence type="ECO:0000256" key="12">
    <source>
        <dbReference type="RuleBase" id="RU363127"/>
    </source>
</evidence>
<evidence type="ECO:0000256" key="5">
    <source>
        <dbReference type="ARBA" id="ARBA00022692"/>
    </source>
</evidence>
<dbReference type="PANTHER" id="PTHR10896:SF26">
    <property type="entry name" value="BETA-1,4-XYLOSYLTRANSFERASE IRX9-RELATED"/>
    <property type="match status" value="1"/>
</dbReference>
<evidence type="ECO:0000256" key="11">
    <source>
        <dbReference type="ARBA" id="ARBA00023316"/>
    </source>
</evidence>
<evidence type="ECO:0000313" key="14">
    <source>
        <dbReference type="Proteomes" id="UP000636709"/>
    </source>
</evidence>
<keyword evidence="5" id="KW-0812">Transmembrane</keyword>
<dbReference type="AlphaFoldDB" id="A0A835AXE5"/>
<evidence type="ECO:0000256" key="10">
    <source>
        <dbReference type="ARBA" id="ARBA00023180"/>
    </source>
</evidence>
<dbReference type="Gene3D" id="3.90.550.10">
    <property type="entry name" value="Spore Coat Polysaccharide Biosynthesis Protein SpsA, Chain A"/>
    <property type="match status" value="1"/>
</dbReference>
<keyword evidence="3" id="KW-0328">Glycosyltransferase</keyword>
<evidence type="ECO:0000256" key="2">
    <source>
        <dbReference type="ARBA" id="ARBA00007706"/>
    </source>
</evidence>